<gene>
    <name evidence="15" type="ORF">GCM10010357_67410</name>
</gene>
<evidence type="ECO:0000256" key="6">
    <source>
        <dbReference type="ARBA" id="ARBA00022670"/>
    </source>
</evidence>
<dbReference type="InterPro" id="IPR027268">
    <property type="entry name" value="Peptidase_M4/M1_CTD_sf"/>
</dbReference>
<sequence>MAKTESVSVPTVRSRLLRRAVPLVALALLAGCSGGGEPGPHAGGSGAGDPVFPSLGNSGYQVLHYGLELDYEPEGNDLDGTAVITARATEELSSFTFDFTGMKVTDAKVGGKTAKTSRKGNKLKVVPEQPVSTGATFKAEIVYSGKPKTMRDPDGAKEGWIETDHGAVGLGEPEGSMAWFPGNHHPSDKASYDFTVSVPDGYTAVANGELKKKEQVEDEDGDDWTVFTWHSGEPMASYLATVAVGDFKTAETDAAGVPAYIAYAPKHEDAARHMKELLPKAMTWARERFGPYPFSSFGGIIDDNPYIHYALETQTKPYFPEPETDRIIVHELAHQWFGNSVTPRNWRDMWLNEGFAQYTEWMWEAQQEKGRSEKQTFDDYYDGKDPESKDAEGNDIWAFPPAYPTAETISGRPVYGRGAMVLHKVRETVGDPVFFDILKAWTRNHRYGNAGTDDFIKLCERKSGKDLGDLFDTWLFKADKPDHR</sequence>
<evidence type="ECO:0000259" key="14">
    <source>
        <dbReference type="Pfam" id="PF17900"/>
    </source>
</evidence>
<accession>A0ABN0Z6U1</accession>
<comment type="caution">
    <text evidence="15">The sequence shown here is derived from an EMBL/GenBank/DDBJ whole genome shotgun (WGS) entry which is preliminary data.</text>
</comment>
<name>A0ABN0Z6U1_9ACTN</name>
<keyword evidence="8" id="KW-0378">Hydrolase</keyword>
<evidence type="ECO:0000256" key="10">
    <source>
        <dbReference type="ARBA" id="ARBA00023049"/>
    </source>
</evidence>
<organism evidence="15 16">
    <name type="scientific">Streptomyces luteireticuli</name>
    <dbReference type="NCBI Taxonomy" id="173858"/>
    <lineage>
        <taxon>Bacteria</taxon>
        <taxon>Bacillati</taxon>
        <taxon>Actinomycetota</taxon>
        <taxon>Actinomycetes</taxon>
        <taxon>Kitasatosporales</taxon>
        <taxon>Streptomycetaceae</taxon>
        <taxon>Streptomyces</taxon>
    </lineage>
</organism>
<evidence type="ECO:0000256" key="3">
    <source>
        <dbReference type="ARBA" id="ARBA00010136"/>
    </source>
</evidence>
<comment type="similarity">
    <text evidence="3">Belongs to the peptidase M1 family.</text>
</comment>
<dbReference type="EC" id="3.4.11.2" evidence="4"/>
<evidence type="ECO:0000313" key="15">
    <source>
        <dbReference type="EMBL" id="GAA0436476.1"/>
    </source>
</evidence>
<keyword evidence="6" id="KW-0645">Protease</keyword>
<dbReference type="RefSeq" id="WP_344032537.1">
    <property type="nucleotide sequence ID" value="NZ_BAAABX010000086.1"/>
</dbReference>
<evidence type="ECO:0000256" key="9">
    <source>
        <dbReference type="ARBA" id="ARBA00022833"/>
    </source>
</evidence>
<feature type="domain" description="Peptidase M1 membrane alanine aminopeptidase" evidence="13">
    <location>
        <begin position="323"/>
        <end position="474"/>
    </location>
</feature>
<evidence type="ECO:0000256" key="5">
    <source>
        <dbReference type="ARBA" id="ARBA00015611"/>
    </source>
</evidence>
<evidence type="ECO:0000256" key="8">
    <source>
        <dbReference type="ARBA" id="ARBA00022801"/>
    </source>
</evidence>
<evidence type="ECO:0000259" key="13">
    <source>
        <dbReference type="Pfam" id="PF01433"/>
    </source>
</evidence>
<dbReference type="SUPFAM" id="SSF55486">
    <property type="entry name" value="Metalloproteases ('zincins'), catalytic domain"/>
    <property type="match status" value="1"/>
</dbReference>
<dbReference type="InterPro" id="IPR045357">
    <property type="entry name" value="Aminopeptidase_N-like_N"/>
</dbReference>
<dbReference type="InterPro" id="IPR050344">
    <property type="entry name" value="Peptidase_M1_aminopeptidases"/>
</dbReference>
<feature type="domain" description="Aminopeptidase N-like N-terminal" evidence="14">
    <location>
        <begin position="63"/>
        <end position="239"/>
    </location>
</feature>
<evidence type="ECO:0000256" key="12">
    <source>
        <dbReference type="ARBA" id="ARBA00031533"/>
    </source>
</evidence>
<reference evidence="15 16" key="1">
    <citation type="journal article" date="2019" name="Int. J. Syst. Evol. Microbiol.">
        <title>The Global Catalogue of Microorganisms (GCM) 10K type strain sequencing project: providing services to taxonomists for standard genome sequencing and annotation.</title>
        <authorList>
            <consortium name="The Broad Institute Genomics Platform"/>
            <consortium name="The Broad Institute Genome Sequencing Center for Infectious Disease"/>
            <person name="Wu L."/>
            <person name="Ma J."/>
        </authorList>
    </citation>
    <scope>NUCLEOTIDE SEQUENCE [LARGE SCALE GENOMIC DNA]</scope>
    <source>
        <strain evidence="15 16">JCM 4788</strain>
    </source>
</reference>
<dbReference type="Proteomes" id="UP001500879">
    <property type="component" value="Unassembled WGS sequence"/>
</dbReference>
<keyword evidence="10" id="KW-0482">Metalloprotease</keyword>
<evidence type="ECO:0000256" key="7">
    <source>
        <dbReference type="ARBA" id="ARBA00022723"/>
    </source>
</evidence>
<dbReference type="Gene3D" id="1.10.390.10">
    <property type="entry name" value="Neutral Protease Domain 2"/>
    <property type="match status" value="1"/>
</dbReference>
<keyword evidence="7" id="KW-0479">Metal-binding</keyword>
<dbReference type="InterPro" id="IPR042097">
    <property type="entry name" value="Aminopeptidase_N-like_N_sf"/>
</dbReference>
<comment type="catalytic activity">
    <reaction evidence="1">
        <text>Release of an N-terminal amino acid, Xaa-|-Yaa- from a peptide, amide or arylamide. Xaa is preferably Ala, but may be most amino acids including Pro (slow action). When a terminal hydrophobic residue is followed by a prolyl residue, the two may be released as an intact Xaa-Pro dipeptide.</text>
        <dbReference type="EC" id="3.4.11.2"/>
    </reaction>
</comment>
<dbReference type="Pfam" id="PF17900">
    <property type="entry name" value="Peptidase_M1_N"/>
    <property type="match status" value="1"/>
</dbReference>
<dbReference type="Pfam" id="PF01433">
    <property type="entry name" value="Peptidase_M1"/>
    <property type="match status" value="1"/>
</dbReference>
<dbReference type="SUPFAM" id="SSF63737">
    <property type="entry name" value="Leukotriene A4 hydrolase N-terminal domain"/>
    <property type="match status" value="1"/>
</dbReference>
<protein>
    <recommendedName>
        <fullName evidence="5">Aminopeptidase N</fullName>
        <ecNumber evidence="4">3.4.11.2</ecNumber>
    </recommendedName>
    <alternativeName>
        <fullName evidence="11">Alanine aminopeptidase</fullName>
    </alternativeName>
    <alternativeName>
        <fullName evidence="12">Lysyl aminopeptidase</fullName>
    </alternativeName>
</protein>
<dbReference type="PANTHER" id="PTHR11533">
    <property type="entry name" value="PROTEASE M1 ZINC METALLOPROTEASE"/>
    <property type="match status" value="1"/>
</dbReference>
<evidence type="ECO:0000256" key="4">
    <source>
        <dbReference type="ARBA" id="ARBA00012564"/>
    </source>
</evidence>
<proteinExistence type="inferred from homology"/>
<dbReference type="InterPro" id="IPR001930">
    <property type="entry name" value="Peptidase_M1"/>
</dbReference>
<evidence type="ECO:0000313" key="16">
    <source>
        <dbReference type="Proteomes" id="UP001500879"/>
    </source>
</evidence>
<evidence type="ECO:0000256" key="2">
    <source>
        <dbReference type="ARBA" id="ARBA00001947"/>
    </source>
</evidence>
<dbReference type="PANTHER" id="PTHR11533:SF297">
    <property type="entry name" value="AMINOPEPTIDASE N"/>
    <property type="match status" value="1"/>
</dbReference>
<dbReference type="InterPro" id="IPR014782">
    <property type="entry name" value="Peptidase_M1_dom"/>
</dbReference>
<dbReference type="CDD" id="cd09603">
    <property type="entry name" value="M1_APN_like"/>
    <property type="match status" value="1"/>
</dbReference>
<keyword evidence="16" id="KW-1185">Reference proteome</keyword>
<dbReference type="Gene3D" id="2.60.40.1730">
    <property type="entry name" value="tricorn interacting facor f3 domain"/>
    <property type="match status" value="1"/>
</dbReference>
<evidence type="ECO:0000256" key="11">
    <source>
        <dbReference type="ARBA" id="ARBA00029811"/>
    </source>
</evidence>
<evidence type="ECO:0000256" key="1">
    <source>
        <dbReference type="ARBA" id="ARBA00000098"/>
    </source>
</evidence>
<keyword evidence="9" id="KW-0862">Zinc</keyword>
<dbReference type="PRINTS" id="PR00756">
    <property type="entry name" value="ALADIPTASE"/>
</dbReference>
<dbReference type="EMBL" id="BAAABX010000086">
    <property type="protein sequence ID" value="GAA0436476.1"/>
    <property type="molecule type" value="Genomic_DNA"/>
</dbReference>
<dbReference type="PROSITE" id="PS51257">
    <property type="entry name" value="PROKAR_LIPOPROTEIN"/>
    <property type="match status" value="1"/>
</dbReference>
<comment type="cofactor">
    <cofactor evidence="2">
        <name>Zn(2+)</name>
        <dbReference type="ChEBI" id="CHEBI:29105"/>
    </cofactor>
</comment>